<protein>
    <submittedName>
        <fullName evidence="1">Uncharacterized protein</fullName>
    </submittedName>
</protein>
<dbReference type="AlphaFoldDB" id="A0A0G0Q016"/>
<dbReference type="EMBL" id="LBXO01000007">
    <property type="protein sequence ID" value="KKR33508.1"/>
    <property type="molecule type" value="Genomic_DNA"/>
</dbReference>
<reference evidence="1 2" key="1">
    <citation type="journal article" date="2015" name="Nature">
        <title>rRNA introns, odd ribosomes, and small enigmatic genomes across a large radiation of phyla.</title>
        <authorList>
            <person name="Brown C.T."/>
            <person name="Hug L.A."/>
            <person name="Thomas B.C."/>
            <person name="Sharon I."/>
            <person name="Castelle C.J."/>
            <person name="Singh A."/>
            <person name="Wilkins M.J."/>
            <person name="Williams K.H."/>
            <person name="Banfield J.F."/>
        </authorList>
    </citation>
    <scope>NUCLEOTIDE SEQUENCE [LARGE SCALE GENOMIC DNA]</scope>
</reference>
<proteinExistence type="predicted"/>
<evidence type="ECO:0000313" key="1">
    <source>
        <dbReference type="EMBL" id="KKR33508.1"/>
    </source>
</evidence>
<dbReference type="Proteomes" id="UP000034137">
    <property type="component" value="Unassembled WGS sequence"/>
</dbReference>
<evidence type="ECO:0000313" key="2">
    <source>
        <dbReference type="Proteomes" id="UP000034137"/>
    </source>
</evidence>
<sequence>MNNKTAKKLSEKEKIEKIKNIYQKFSKIVFDIEKKRDEKLTKIIKEIDKRKIEKLIKEIKNS</sequence>
<gene>
    <name evidence="1" type="ORF">UT64_C0007G0010</name>
</gene>
<comment type="caution">
    <text evidence="1">The sequence shown here is derived from an EMBL/GenBank/DDBJ whole genome shotgun (WGS) entry which is preliminary data.</text>
</comment>
<accession>A0A0G0Q016</accession>
<name>A0A0G0Q016_9BACT</name>
<organism evidence="1 2">
    <name type="scientific">Candidatus Falkowbacteria bacterium GW2011_GWF2_39_8</name>
    <dbReference type="NCBI Taxonomy" id="1618642"/>
    <lineage>
        <taxon>Bacteria</taxon>
        <taxon>Candidatus Falkowiibacteriota</taxon>
    </lineage>
</organism>